<accession>A0A377Q861</accession>
<evidence type="ECO:0000259" key="1">
    <source>
        <dbReference type="Pfam" id="PF06812"/>
    </source>
</evidence>
<dbReference type="RefSeq" id="WP_115227035.1">
    <property type="nucleotide sequence ID" value="NZ_CAWOLO010000002.1"/>
</dbReference>
<sequence>MSVEIKPGGLQGSLESLLQPISQDAPCGMSIRYEAEYDLLREAKREDDTSLPTGIWQAEVKRGDWATVEKLGRQILQSRSKDLTVAVWLGEAWMHRRGIEGLSAALSLLLGLCQRYWDTVHPLPQDGDMSYRTGPLAWGVHAYSTLLLSRMPLPVLDQRSDLDSFTLADWRTWQKNLGLDQGKNTSKTAVPLVEAAKKLEQKINDTIRAADVNLLRSAHGFVLHGLTQITGLVQECDQKMGHDAPTFQPLFLLMQEHEMILKEWLTMHPQPLPATPDLVLPAPAAERKPDPLPFLQPNSREEAYRQLQLIADYLARTEPHSPVPYLIYRSVEWGNKPLRDLLAELISSDAEARRLWSLLGVLP</sequence>
<keyword evidence="5" id="KW-1185">Reference proteome</keyword>
<feature type="domain" description="ImpA N-terminal" evidence="1">
    <location>
        <begin position="18"/>
        <end position="138"/>
    </location>
</feature>
<dbReference type="Pfam" id="PF06812">
    <property type="entry name" value="ImpA_N"/>
    <property type="match status" value="1"/>
</dbReference>
<evidence type="ECO:0000313" key="5">
    <source>
        <dbReference type="Proteomes" id="UP000295794"/>
    </source>
</evidence>
<dbReference type="EMBL" id="UGHR01000001">
    <property type="protein sequence ID" value="STQ90759.1"/>
    <property type="molecule type" value="Genomic_DNA"/>
</dbReference>
<dbReference type="InterPro" id="IPR010657">
    <property type="entry name" value="ImpA_N"/>
</dbReference>
<dbReference type="Proteomes" id="UP000295794">
    <property type="component" value="Unassembled WGS sequence"/>
</dbReference>
<dbReference type="Proteomes" id="UP000255108">
    <property type="component" value="Unassembled WGS sequence"/>
</dbReference>
<dbReference type="PANTHER" id="PTHR37951">
    <property type="entry name" value="CYTOPLASMIC PROTEIN-RELATED"/>
    <property type="match status" value="1"/>
</dbReference>
<dbReference type="NCBIfam" id="TIGR03363">
    <property type="entry name" value="VI_chp_8"/>
    <property type="match status" value="1"/>
</dbReference>
<name>A0A377Q861_9NEIS</name>
<organism evidence="2 4">
    <name type="scientific">Iodobacter fluviatilis</name>
    <dbReference type="NCBI Taxonomy" id="537"/>
    <lineage>
        <taxon>Bacteria</taxon>
        <taxon>Pseudomonadati</taxon>
        <taxon>Pseudomonadota</taxon>
        <taxon>Betaproteobacteria</taxon>
        <taxon>Neisseriales</taxon>
        <taxon>Chitinibacteraceae</taxon>
        <taxon>Iodobacter</taxon>
    </lineage>
</organism>
<dbReference type="InterPro" id="IPR017740">
    <property type="entry name" value="TssA-like"/>
</dbReference>
<reference evidence="3 5" key="2">
    <citation type="submission" date="2019-03" db="EMBL/GenBank/DDBJ databases">
        <title>Genomic Encyclopedia of Type Strains, Phase IV (KMG-IV): sequencing the most valuable type-strain genomes for metagenomic binning, comparative biology and taxonomic classification.</title>
        <authorList>
            <person name="Goeker M."/>
        </authorList>
    </citation>
    <scope>NUCLEOTIDE SEQUENCE [LARGE SCALE GENOMIC DNA]</scope>
    <source>
        <strain evidence="3 5">DSM 3764</strain>
    </source>
</reference>
<dbReference type="AlphaFoldDB" id="A0A377Q861"/>
<dbReference type="OrthoDB" id="9771118at2"/>
<dbReference type="EMBL" id="SMBT01000002">
    <property type="protein sequence ID" value="TCU89389.1"/>
    <property type="molecule type" value="Genomic_DNA"/>
</dbReference>
<protein>
    <submittedName>
        <fullName evidence="3">Type VI secretion system protein ImpA</fullName>
    </submittedName>
    <submittedName>
        <fullName evidence="2">Uncharacterized protein conserved in bacteria</fullName>
    </submittedName>
</protein>
<dbReference type="PANTHER" id="PTHR37951:SF1">
    <property type="entry name" value="TYPE VI SECRETION SYSTEM COMPONENT TSSA1"/>
    <property type="match status" value="1"/>
</dbReference>
<reference evidence="2 4" key="1">
    <citation type="submission" date="2018-06" db="EMBL/GenBank/DDBJ databases">
        <authorList>
            <consortium name="Pathogen Informatics"/>
            <person name="Doyle S."/>
        </authorList>
    </citation>
    <scope>NUCLEOTIDE SEQUENCE [LARGE SCALE GENOMIC DNA]</scope>
    <source>
        <strain evidence="2 4">NCTC11159</strain>
    </source>
</reference>
<evidence type="ECO:0000313" key="2">
    <source>
        <dbReference type="EMBL" id="STQ90759.1"/>
    </source>
</evidence>
<evidence type="ECO:0000313" key="3">
    <source>
        <dbReference type="EMBL" id="TCU89389.1"/>
    </source>
</evidence>
<evidence type="ECO:0000313" key="4">
    <source>
        <dbReference type="Proteomes" id="UP000255108"/>
    </source>
</evidence>
<gene>
    <name evidence="3" type="ORF">EV682_102301</name>
    <name evidence="2" type="ORF">NCTC11159_01826</name>
</gene>
<proteinExistence type="predicted"/>